<dbReference type="Proteomes" id="UP000887540">
    <property type="component" value="Unplaced"/>
</dbReference>
<evidence type="ECO:0000313" key="2">
    <source>
        <dbReference type="Proteomes" id="UP000887540"/>
    </source>
</evidence>
<evidence type="ECO:0000313" key="3">
    <source>
        <dbReference type="WBParaSite" id="ACRNAN_scaffold1953.g27734.t1"/>
    </source>
</evidence>
<name>A0A914D7Y4_9BILA</name>
<feature type="transmembrane region" description="Helical" evidence="1">
    <location>
        <begin position="7"/>
        <end position="28"/>
    </location>
</feature>
<protein>
    <submittedName>
        <fullName evidence="3">Uncharacterized protein</fullName>
    </submittedName>
</protein>
<keyword evidence="1" id="KW-0812">Transmembrane</keyword>
<dbReference type="Pfam" id="PF10321">
    <property type="entry name" value="7TM_GPCR_Srt"/>
    <property type="match status" value="1"/>
</dbReference>
<keyword evidence="1" id="KW-0472">Membrane</keyword>
<reference evidence="3" key="1">
    <citation type="submission" date="2022-11" db="UniProtKB">
        <authorList>
            <consortium name="WormBaseParasite"/>
        </authorList>
    </citation>
    <scope>IDENTIFICATION</scope>
</reference>
<dbReference type="WBParaSite" id="ACRNAN_scaffold1953.g27734.t1">
    <property type="protein sequence ID" value="ACRNAN_scaffold1953.g27734.t1"/>
    <property type="gene ID" value="ACRNAN_scaffold1953.g27734"/>
</dbReference>
<accession>A0A914D7Y4</accession>
<dbReference type="InterPro" id="IPR019425">
    <property type="entry name" value="7TM_GPCR_serpentine_rcpt_Srt"/>
</dbReference>
<dbReference type="AlphaFoldDB" id="A0A914D7Y4"/>
<proteinExistence type="predicted"/>
<keyword evidence="1" id="KW-1133">Transmembrane helix</keyword>
<keyword evidence="2" id="KW-1185">Reference proteome</keyword>
<evidence type="ECO:0000256" key="1">
    <source>
        <dbReference type="SAM" id="Phobius"/>
    </source>
</evidence>
<organism evidence="2 3">
    <name type="scientific">Acrobeloides nanus</name>
    <dbReference type="NCBI Taxonomy" id="290746"/>
    <lineage>
        <taxon>Eukaryota</taxon>
        <taxon>Metazoa</taxon>
        <taxon>Ecdysozoa</taxon>
        <taxon>Nematoda</taxon>
        <taxon>Chromadorea</taxon>
        <taxon>Rhabditida</taxon>
        <taxon>Tylenchina</taxon>
        <taxon>Cephalobomorpha</taxon>
        <taxon>Cephaloboidea</taxon>
        <taxon>Cephalobidae</taxon>
        <taxon>Acrobeloides</taxon>
    </lineage>
</organism>
<sequence>MLYQSMCICWEIFVVATVYVASTIGIFYPPNWFMVFEQLSWVLTHADTPIVYMLFNVTLRKAVMNYIKDFFVEVGRKPVRMITMIYNPIRVDNEMGFVRRQT</sequence>
<feature type="transmembrane region" description="Helical" evidence="1">
    <location>
        <begin position="40"/>
        <end position="59"/>
    </location>
</feature>